<sequence>MRNLPESRHAPVNSVLSQFDRLDAVSHGKGEYAPHAALSVVAPGKGEHGIKRSTTIRTLPHSAQTGPRQPARDVRLTPTGAPPSRRPADGSAPRRRAGPPTARVPRDPVRPRHGSAPACTCPARPH</sequence>
<dbReference type="EMBL" id="BAAASR010000029">
    <property type="protein sequence ID" value="GAA2510800.1"/>
    <property type="molecule type" value="Genomic_DNA"/>
</dbReference>
<comment type="caution">
    <text evidence="2">The sequence shown here is derived from an EMBL/GenBank/DDBJ whole genome shotgun (WGS) entry which is preliminary data.</text>
</comment>
<gene>
    <name evidence="2" type="ORF">GCM10010393_49580</name>
</gene>
<feature type="compositionally biased region" description="Polar residues" evidence="1">
    <location>
        <begin position="52"/>
        <end position="67"/>
    </location>
</feature>
<evidence type="ECO:0008006" key="4">
    <source>
        <dbReference type="Google" id="ProtNLM"/>
    </source>
</evidence>
<feature type="region of interest" description="Disordered" evidence="1">
    <location>
        <begin position="39"/>
        <end position="126"/>
    </location>
</feature>
<evidence type="ECO:0000313" key="3">
    <source>
        <dbReference type="Proteomes" id="UP001499942"/>
    </source>
</evidence>
<evidence type="ECO:0000256" key="1">
    <source>
        <dbReference type="SAM" id="MobiDB-lite"/>
    </source>
</evidence>
<accession>A0ABN3MY92</accession>
<organism evidence="2 3">
    <name type="scientific">Streptomyces gobitricini</name>
    <dbReference type="NCBI Taxonomy" id="68211"/>
    <lineage>
        <taxon>Bacteria</taxon>
        <taxon>Bacillati</taxon>
        <taxon>Actinomycetota</taxon>
        <taxon>Actinomycetes</taxon>
        <taxon>Kitasatosporales</taxon>
        <taxon>Streptomycetaceae</taxon>
        <taxon>Streptomyces</taxon>
    </lineage>
</organism>
<name>A0ABN3MY92_9ACTN</name>
<protein>
    <recommendedName>
        <fullName evidence="4">Transposase</fullName>
    </recommendedName>
</protein>
<dbReference type="Proteomes" id="UP001499942">
    <property type="component" value="Unassembled WGS sequence"/>
</dbReference>
<evidence type="ECO:0000313" key="2">
    <source>
        <dbReference type="EMBL" id="GAA2510800.1"/>
    </source>
</evidence>
<reference evidence="2 3" key="1">
    <citation type="journal article" date="2019" name="Int. J. Syst. Evol. Microbiol.">
        <title>The Global Catalogue of Microorganisms (GCM) 10K type strain sequencing project: providing services to taxonomists for standard genome sequencing and annotation.</title>
        <authorList>
            <consortium name="The Broad Institute Genomics Platform"/>
            <consortium name="The Broad Institute Genome Sequencing Center for Infectious Disease"/>
            <person name="Wu L."/>
            <person name="Ma J."/>
        </authorList>
    </citation>
    <scope>NUCLEOTIDE SEQUENCE [LARGE SCALE GENOMIC DNA]</scope>
    <source>
        <strain evidence="2 3">JCM 5062</strain>
    </source>
</reference>
<proteinExistence type="predicted"/>
<keyword evidence="3" id="KW-1185">Reference proteome</keyword>